<protein>
    <submittedName>
        <fullName evidence="7">Zinc finger protein DPF3</fullName>
    </submittedName>
</protein>
<evidence type="ECO:0000256" key="4">
    <source>
        <dbReference type="PROSITE-ProRule" id="PRU00146"/>
    </source>
</evidence>
<comment type="caution">
    <text evidence="7">The sequence shown here is derived from an EMBL/GenBank/DDBJ whole genome shotgun (WGS) entry which is preliminary data.</text>
</comment>
<keyword evidence="2 4" id="KW-0863">Zinc-finger</keyword>
<evidence type="ECO:0000256" key="5">
    <source>
        <dbReference type="SAM" id="MobiDB-lite"/>
    </source>
</evidence>
<dbReference type="PROSITE" id="PS50016">
    <property type="entry name" value="ZF_PHD_2"/>
    <property type="match status" value="1"/>
</dbReference>
<gene>
    <name evidence="7" type="primary">dpf3</name>
    <name evidence="7" type="ORF">AK812_SmicGene33371</name>
</gene>
<evidence type="ECO:0000256" key="1">
    <source>
        <dbReference type="ARBA" id="ARBA00022723"/>
    </source>
</evidence>
<dbReference type="AlphaFoldDB" id="A0A1Q9CRR4"/>
<dbReference type="PANTHER" id="PTHR24102">
    <property type="entry name" value="PHD FINGER PROTEIN"/>
    <property type="match status" value="1"/>
</dbReference>
<dbReference type="SMART" id="SM00249">
    <property type="entry name" value="PHD"/>
    <property type="match status" value="1"/>
</dbReference>
<dbReference type="Pfam" id="PF00628">
    <property type="entry name" value="PHD"/>
    <property type="match status" value="1"/>
</dbReference>
<dbReference type="PANTHER" id="PTHR24102:SF28">
    <property type="entry name" value="PHD-TYPE DOMAIN-CONTAINING PROTEIN"/>
    <property type="match status" value="1"/>
</dbReference>
<dbReference type="Proteomes" id="UP000186817">
    <property type="component" value="Unassembled WGS sequence"/>
</dbReference>
<feature type="domain" description="PHD-type" evidence="6">
    <location>
        <begin position="359"/>
        <end position="413"/>
    </location>
</feature>
<keyword evidence="3" id="KW-0862">Zinc</keyword>
<sequence>MALAVVDSQPLGLCPAQQLSCAPPAETLCLRESGEEEAKENWQYQNLLSVASSQLQRLEQHGALRKCPGYDLSDPWLVAGSEADGAKSGKAREFARLTVPGMPCKLVGEAGRIVAYLGPAKAVAGSPSGPPASQACQVRLPEGTVSTYPRSKLLPLPTRPACQGDWALAVDLKGALEHLNGFRCVCGIGVRTVSSGPGFWVMFEPKESGIRPELELLPKVNLVALAGPPPGSCQTPWEARLASIAPQAFAQLAQEDLEDEAAAEARRATRLQALCDGDEEDDDESMDIDDSDQEEEEEETLTVEAGSLVQLAANGCLGIVQKVNDSSVEVRLCQGPGSKVETHAVASLKAISEDQAVAQAVCTECGSASPESQLLICENFAKTCSSTTHIRCLNPPLKKVPEGDWYCHLCQPKSSGSVSGKSSATKAAPAPKAKVTAKSAPKAKATAKAKAKVLSKANSSKSKRGLILLPSACGARPVAQLVQQIAPWKSICLRSAAVE</sequence>
<evidence type="ECO:0000259" key="6">
    <source>
        <dbReference type="PROSITE" id="PS50016"/>
    </source>
</evidence>
<evidence type="ECO:0000256" key="2">
    <source>
        <dbReference type="ARBA" id="ARBA00022771"/>
    </source>
</evidence>
<proteinExistence type="predicted"/>
<feature type="region of interest" description="Disordered" evidence="5">
    <location>
        <begin position="414"/>
        <end position="441"/>
    </location>
</feature>
<dbReference type="InterPro" id="IPR011011">
    <property type="entry name" value="Znf_FYVE_PHD"/>
</dbReference>
<dbReference type="SUPFAM" id="SSF57903">
    <property type="entry name" value="FYVE/PHD zinc finger"/>
    <property type="match status" value="1"/>
</dbReference>
<evidence type="ECO:0000313" key="8">
    <source>
        <dbReference type="Proteomes" id="UP000186817"/>
    </source>
</evidence>
<dbReference type="InterPro" id="IPR001965">
    <property type="entry name" value="Znf_PHD"/>
</dbReference>
<dbReference type="InterPro" id="IPR019787">
    <property type="entry name" value="Znf_PHD-finger"/>
</dbReference>
<dbReference type="Gene3D" id="3.30.40.10">
    <property type="entry name" value="Zinc/RING finger domain, C3HC4 (zinc finger)"/>
    <property type="match status" value="1"/>
</dbReference>
<name>A0A1Q9CRR4_SYMMI</name>
<feature type="compositionally biased region" description="Acidic residues" evidence="5">
    <location>
        <begin position="276"/>
        <end position="298"/>
    </location>
</feature>
<organism evidence="7 8">
    <name type="scientific">Symbiodinium microadriaticum</name>
    <name type="common">Dinoflagellate</name>
    <name type="synonym">Zooxanthella microadriatica</name>
    <dbReference type="NCBI Taxonomy" id="2951"/>
    <lineage>
        <taxon>Eukaryota</taxon>
        <taxon>Sar</taxon>
        <taxon>Alveolata</taxon>
        <taxon>Dinophyceae</taxon>
        <taxon>Suessiales</taxon>
        <taxon>Symbiodiniaceae</taxon>
        <taxon>Symbiodinium</taxon>
    </lineage>
</organism>
<feature type="non-terminal residue" evidence="7">
    <location>
        <position position="499"/>
    </location>
</feature>
<feature type="region of interest" description="Disordered" evidence="5">
    <location>
        <begin position="273"/>
        <end position="298"/>
    </location>
</feature>
<dbReference type="OrthoDB" id="432829at2759"/>
<dbReference type="InterPro" id="IPR013083">
    <property type="entry name" value="Znf_RING/FYVE/PHD"/>
</dbReference>
<keyword evidence="1" id="KW-0479">Metal-binding</keyword>
<accession>A0A1Q9CRR4</accession>
<dbReference type="EMBL" id="LSRX01000965">
    <property type="protein sequence ID" value="OLP85613.1"/>
    <property type="molecule type" value="Genomic_DNA"/>
</dbReference>
<dbReference type="GO" id="GO:0008270">
    <property type="term" value="F:zinc ion binding"/>
    <property type="evidence" value="ECO:0007669"/>
    <property type="project" value="UniProtKB-KW"/>
</dbReference>
<evidence type="ECO:0000256" key="3">
    <source>
        <dbReference type="ARBA" id="ARBA00022833"/>
    </source>
</evidence>
<keyword evidence="8" id="KW-1185">Reference proteome</keyword>
<evidence type="ECO:0000313" key="7">
    <source>
        <dbReference type="EMBL" id="OLP85613.1"/>
    </source>
</evidence>
<reference evidence="7 8" key="1">
    <citation type="submission" date="2016-02" db="EMBL/GenBank/DDBJ databases">
        <title>Genome analysis of coral dinoflagellate symbionts highlights evolutionary adaptations to a symbiotic lifestyle.</title>
        <authorList>
            <person name="Aranda M."/>
            <person name="Li Y."/>
            <person name="Liew Y.J."/>
            <person name="Baumgarten S."/>
            <person name="Simakov O."/>
            <person name="Wilson M."/>
            <person name="Piel J."/>
            <person name="Ashoor H."/>
            <person name="Bougouffa S."/>
            <person name="Bajic V.B."/>
            <person name="Ryu T."/>
            <person name="Ravasi T."/>
            <person name="Bayer T."/>
            <person name="Micklem G."/>
            <person name="Kim H."/>
            <person name="Bhak J."/>
            <person name="Lajeunesse T.C."/>
            <person name="Voolstra C.R."/>
        </authorList>
    </citation>
    <scope>NUCLEOTIDE SEQUENCE [LARGE SCALE GENOMIC DNA]</scope>
    <source>
        <strain evidence="7 8">CCMP2467</strain>
    </source>
</reference>